<accession>A0A015J0N7</accession>
<reference evidence="1 2" key="1">
    <citation type="submission" date="2014-02" db="EMBL/GenBank/DDBJ databases">
        <title>Single nucleus genome sequencing reveals high similarity among nuclei of an endomycorrhizal fungus.</title>
        <authorList>
            <person name="Lin K."/>
            <person name="Geurts R."/>
            <person name="Zhang Z."/>
            <person name="Limpens E."/>
            <person name="Saunders D.G."/>
            <person name="Mu D."/>
            <person name="Pang E."/>
            <person name="Cao H."/>
            <person name="Cha H."/>
            <person name="Lin T."/>
            <person name="Zhou Q."/>
            <person name="Shang Y."/>
            <person name="Li Y."/>
            <person name="Ivanov S."/>
            <person name="Sharma T."/>
            <person name="Velzen R.V."/>
            <person name="Ruijter N.D."/>
            <person name="Aanen D.K."/>
            <person name="Win J."/>
            <person name="Kamoun S."/>
            <person name="Bisseling T."/>
            <person name="Huang S."/>
        </authorList>
    </citation>
    <scope>NUCLEOTIDE SEQUENCE [LARGE SCALE GENOMIC DNA]</scope>
    <source>
        <strain evidence="2">DAOM197198w</strain>
    </source>
</reference>
<proteinExistence type="predicted"/>
<dbReference type="Proteomes" id="UP000022910">
    <property type="component" value="Unassembled WGS sequence"/>
</dbReference>
<evidence type="ECO:0000313" key="1">
    <source>
        <dbReference type="EMBL" id="EXX60260.1"/>
    </source>
</evidence>
<dbReference type="AlphaFoldDB" id="A0A015J0N7"/>
<evidence type="ECO:0000313" key="2">
    <source>
        <dbReference type="Proteomes" id="UP000022910"/>
    </source>
</evidence>
<name>A0A015J0N7_RHIIW</name>
<organism evidence="1 2">
    <name type="scientific">Rhizophagus irregularis (strain DAOM 197198w)</name>
    <name type="common">Glomus intraradices</name>
    <dbReference type="NCBI Taxonomy" id="1432141"/>
    <lineage>
        <taxon>Eukaryota</taxon>
        <taxon>Fungi</taxon>
        <taxon>Fungi incertae sedis</taxon>
        <taxon>Mucoromycota</taxon>
        <taxon>Glomeromycotina</taxon>
        <taxon>Glomeromycetes</taxon>
        <taxon>Glomerales</taxon>
        <taxon>Glomeraceae</taxon>
        <taxon>Rhizophagus</taxon>
    </lineage>
</organism>
<protein>
    <submittedName>
        <fullName evidence="1">Uncharacterized protein</fullName>
    </submittedName>
</protein>
<gene>
    <name evidence="1" type="ORF">RirG_181530</name>
</gene>
<dbReference type="OrthoDB" id="2427659at2759"/>
<keyword evidence="2" id="KW-1185">Reference proteome</keyword>
<comment type="caution">
    <text evidence="1">The sequence shown here is derived from an EMBL/GenBank/DDBJ whole genome shotgun (WGS) entry which is preliminary data.</text>
</comment>
<dbReference type="HOGENOM" id="CLU_2962084_0_0_1"/>
<dbReference type="EMBL" id="JEMT01025978">
    <property type="protein sequence ID" value="EXX60260.1"/>
    <property type="molecule type" value="Genomic_DNA"/>
</dbReference>
<sequence>MTKLRDQNSLRVLQRFVRESLIVNYDSRDTDATKSLDKITKKIAVPSRNGKNIASNLEL</sequence>